<dbReference type="SMART" id="SM00860">
    <property type="entry name" value="SMI1_KNR4"/>
    <property type="match status" value="1"/>
</dbReference>
<evidence type="ECO:0000313" key="2">
    <source>
        <dbReference type="EMBL" id="QDH20003.1"/>
    </source>
</evidence>
<proteinExistence type="predicted"/>
<accession>A0A4Y6UQU1</accession>
<dbReference type="KEGG" id="saca:FFV09_03480"/>
<evidence type="ECO:0000259" key="1">
    <source>
        <dbReference type="SMART" id="SM00860"/>
    </source>
</evidence>
<name>A0A4Y6UQU1_SACBS</name>
<evidence type="ECO:0000313" key="3">
    <source>
        <dbReference type="Proteomes" id="UP000316968"/>
    </source>
</evidence>
<organism evidence="2 3">
    <name type="scientific">Saccharibacillus brassicae</name>
    <dbReference type="NCBI Taxonomy" id="2583377"/>
    <lineage>
        <taxon>Bacteria</taxon>
        <taxon>Bacillati</taxon>
        <taxon>Bacillota</taxon>
        <taxon>Bacilli</taxon>
        <taxon>Bacillales</taxon>
        <taxon>Paenibacillaceae</taxon>
        <taxon>Saccharibacillus</taxon>
    </lineage>
</organism>
<gene>
    <name evidence="2" type="ORF">FFV09_03480</name>
</gene>
<reference evidence="2 3" key="1">
    <citation type="submission" date="2019-06" db="EMBL/GenBank/DDBJ databases">
        <title>Saccharibacillus brassicae sp. nov., an endophytic bacterium isolated from Chinese cabbage seeds (Brassica pekinensis).</title>
        <authorList>
            <person name="Jiang L."/>
            <person name="Lee J."/>
            <person name="Kim S.W."/>
        </authorList>
    </citation>
    <scope>NUCLEOTIDE SEQUENCE [LARGE SCALE GENOMIC DNA]</scope>
    <source>
        <strain evidence="3">KCTC 43072 / ATSA2</strain>
    </source>
</reference>
<dbReference type="Pfam" id="PF09346">
    <property type="entry name" value="SMI1_KNR4"/>
    <property type="match status" value="1"/>
</dbReference>
<feature type="domain" description="Knr4/Smi1-like" evidence="1">
    <location>
        <begin position="13"/>
        <end position="136"/>
    </location>
</feature>
<dbReference type="InterPro" id="IPR018958">
    <property type="entry name" value="Knr4/Smi1-like_dom"/>
</dbReference>
<dbReference type="RefSeq" id="WP_141446389.1">
    <property type="nucleotide sequence ID" value="NZ_CP041217.1"/>
</dbReference>
<dbReference type="Proteomes" id="UP000316968">
    <property type="component" value="Chromosome"/>
</dbReference>
<dbReference type="AlphaFoldDB" id="A0A4Y6UQU1"/>
<dbReference type="InterPro" id="IPR037883">
    <property type="entry name" value="Knr4/Smi1-like_sf"/>
</dbReference>
<dbReference type="Gene3D" id="3.40.1580.10">
    <property type="entry name" value="SMI1/KNR4-like"/>
    <property type="match status" value="1"/>
</dbReference>
<dbReference type="SUPFAM" id="SSF160631">
    <property type="entry name" value="SMI1/KNR4-like"/>
    <property type="match status" value="1"/>
</dbReference>
<sequence>MTTPIRLEESEAPISAADLDALERRFGFAFPLSFRTQYLKFNGGYLPEERMERQRMAFGGFEPIRYSTLPAETLYLDLLEAFPQLEGLFPFAHDQGGSSFLIALGERADLGRIYIWLMDGEELLPVADSFDEFVDLLWGE</sequence>
<dbReference type="EMBL" id="CP041217">
    <property type="protein sequence ID" value="QDH20003.1"/>
    <property type="molecule type" value="Genomic_DNA"/>
</dbReference>
<protein>
    <submittedName>
        <fullName evidence="2">SMI1/KNR4 family protein</fullName>
    </submittedName>
</protein>
<keyword evidence="3" id="KW-1185">Reference proteome</keyword>
<dbReference type="OrthoDB" id="8657476at2"/>